<dbReference type="Proteomes" id="UP000028007">
    <property type="component" value="Unassembled WGS sequence"/>
</dbReference>
<feature type="domain" description="HTH cro/C1-type" evidence="5">
    <location>
        <begin position="4"/>
        <end position="55"/>
    </location>
</feature>
<dbReference type="OrthoDB" id="9803256at2"/>
<evidence type="ECO:0000256" key="3">
    <source>
        <dbReference type="ARBA" id="ARBA00023163"/>
    </source>
</evidence>
<dbReference type="InterPro" id="IPR000843">
    <property type="entry name" value="HTH_LacI"/>
</dbReference>
<evidence type="ECO:0000313" key="7">
    <source>
        <dbReference type="Proteomes" id="UP000028007"/>
    </source>
</evidence>
<dbReference type="GO" id="GO:0003700">
    <property type="term" value="F:DNA-binding transcription factor activity"/>
    <property type="evidence" value="ECO:0007669"/>
    <property type="project" value="TreeGrafter"/>
</dbReference>
<dbReference type="SUPFAM" id="SSF47413">
    <property type="entry name" value="lambda repressor-like DNA-binding domains"/>
    <property type="match status" value="1"/>
</dbReference>
<feature type="domain" description="HTH lacI-type" evidence="4">
    <location>
        <begin position="4"/>
        <end position="61"/>
    </location>
</feature>
<comment type="caution">
    <text evidence="6">The sequence shown here is derived from an EMBL/GenBank/DDBJ whole genome shotgun (WGS) entry which is preliminary data.</text>
</comment>
<dbReference type="InterPro" id="IPR001387">
    <property type="entry name" value="Cro/C1-type_HTH"/>
</dbReference>
<organism evidence="6 7">
    <name type="scientific">Pedobacter antarcticus 4BY</name>
    <dbReference type="NCBI Taxonomy" id="1358423"/>
    <lineage>
        <taxon>Bacteria</taxon>
        <taxon>Pseudomonadati</taxon>
        <taxon>Bacteroidota</taxon>
        <taxon>Sphingobacteriia</taxon>
        <taxon>Sphingobacteriales</taxon>
        <taxon>Sphingobacteriaceae</taxon>
        <taxon>Pedobacter</taxon>
    </lineage>
</organism>
<evidence type="ECO:0000313" key="6">
    <source>
        <dbReference type="EMBL" id="KEQ28827.1"/>
    </source>
</evidence>
<dbReference type="PROSITE" id="PS50932">
    <property type="entry name" value="HTH_LACI_2"/>
    <property type="match status" value="1"/>
</dbReference>
<dbReference type="Pfam" id="PF00356">
    <property type="entry name" value="LacI"/>
    <property type="match status" value="1"/>
</dbReference>
<dbReference type="EMBL" id="JNFF01000103">
    <property type="protein sequence ID" value="KEQ28827.1"/>
    <property type="molecule type" value="Genomic_DNA"/>
</dbReference>
<dbReference type="Pfam" id="PF00532">
    <property type="entry name" value="Peripla_BP_1"/>
    <property type="match status" value="1"/>
</dbReference>
<keyword evidence="1" id="KW-0805">Transcription regulation</keyword>
<dbReference type="GO" id="GO:0000976">
    <property type="term" value="F:transcription cis-regulatory region binding"/>
    <property type="evidence" value="ECO:0007669"/>
    <property type="project" value="TreeGrafter"/>
</dbReference>
<protein>
    <submittedName>
        <fullName evidence="6">Transcriptional regulator</fullName>
    </submittedName>
</protein>
<keyword evidence="3" id="KW-0804">Transcription</keyword>
<reference evidence="6 7" key="1">
    <citation type="journal article" date="1992" name="Int. J. Syst. Bacteriol.">
        <title>Sphingobacterium antarcticus sp. nov. a Psychrotrophic Bacterium from the Soils of Schirmacher Oasis, Antarctica.</title>
        <authorList>
            <person name="Shivaji S."/>
            <person name="Ray M.K."/>
            <person name="Rao N.S."/>
            <person name="Saiserr L."/>
            <person name="Jagannadham M.V."/>
            <person name="Kumar G.S."/>
            <person name="Reddy G."/>
            <person name="Bhargava P.M."/>
        </authorList>
    </citation>
    <scope>NUCLEOTIDE SEQUENCE [LARGE SCALE GENOMIC DNA]</scope>
    <source>
        <strain evidence="6 7">4BY</strain>
    </source>
</reference>
<proteinExistence type="predicted"/>
<dbReference type="InterPro" id="IPR001761">
    <property type="entry name" value="Peripla_BP/Lac1_sug-bd_dom"/>
</dbReference>
<dbReference type="Gene3D" id="1.10.260.40">
    <property type="entry name" value="lambda repressor-like DNA-binding domains"/>
    <property type="match status" value="1"/>
</dbReference>
<dbReference type="CDD" id="cd01392">
    <property type="entry name" value="HTH_LacI"/>
    <property type="match status" value="1"/>
</dbReference>
<evidence type="ECO:0000256" key="1">
    <source>
        <dbReference type="ARBA" id="ARBA00023015"/>
    </source>
</evidence>
<dbReference type="PROSITE" id="PS00356">
    <property type="entry name" value="HTH_LACI_1"/>
    <property type="match status" value="1"/>
</dbReference>
<dbReference type="Gene3D" id="3.40.50.2300">
    <property type="match status" value="2"/>
</dbReference>
<dbReference type="InterPro" id="IPR028082">
    <property type="entry name" value="Peripla_BP_I"/>
</dbReference>
<dbReference type="PANTHER" id="PTHR30146">
    <property type="entry name" value="LACI-RELATED TRANSCRIPTIONAL REPRESSOR"/>
    <property type="match status" value="1"/>
</dbReference>
<dbReference type="PROSITE" id="PS50943">
    <property type="entry name" value="HTH_CROC1"/>
    <property type="match status" value="1"/>
</dbReference>
<keyword evidence="2" id="KW-0238">DNA-binding</keyword>
<sequence>MKPLSIKDIAKKANVSITTVSFILNGKAEKMRISQEMILKVEKIIQELGFKPNQVARSLRTGTTKTIGLIVEDISNPFFAAIARLIEDKAYKHGYKIIYSSTENDLEKAKGLIRMFKTRQVDGYIIVPVTGLEEEIQDLLNNNTPVVVFDRSLPGLDVNSVLVDCAAGTYAAVESLIKQGKKNIAFVTVDVDVQQIKDRYAGYMNALKDSGIKASKKLHQLIPFSSTPDETAGLLKNFFTKNAEIDAVLFATNYLAVRGLFCFKELNKTLNGDFKVISYDDHDIFKLHSPEISAVDQPIDEIAENVISLILKDLAADHTLEKAPFNQVLLKSRLISR</sequence>
<dbReference type="RefSeq" id="WP_037443370.1">
    <property type="nucleotide sequence ID" value="NZ_JNFF01000103.1"/>
</dbReference>
<evidence type="ECO:0000259" key="4">
    <source>
        <dbReference type="PROSITE" id="PS50932"/>
    </source>
</evidence>
<dbReference type="InterPro" id="IPR010982">
    <property type="entry name" value="Lambda_DNA-bd_dom_sf"/>
</dbReference>
<dbReference type="SUPFAM" id="SSF53822">
    <property type="entry name" value="Periplasmic binding protein-like I"/>
    <property type="match status" value="1"/>
</dbReference>
<evidence type="ECO:0000256" key="2">
    <source>
        <dbReference type="ARBA" id="ARBA00023125"/>
    </source>
</evidence>
<dbReference type="eggNOG" id="COG1609">
    <property type="taxonomic scope" value="Bacteria"/>
</dbReference>
<evidence type="ECO:0000259" key="5">
    <source>
        <dbReference type="PROSITE" id="PS50943"/>
    </source>
</evidence>
<keyword evidence="7" id="KW-1185">Reference proteome</keyword>
<dbReference type="SMART" id="SM00354">
    <property type="entry name" value="HTH_LACI"/>
    <property type="match status" value="1"/>
</dbReference>
<accession>A0A081PDQ4</accession>
<gene>
    <name evidence="6" type="ORF">N180_18465</name>
</gene>
<name>A0A081PDQ4_9SPHI</name>
<dbReference type="AlphaFoldDB" id="A0A081PDQ4"/>
<dbReference type="PANTHER" id="PTHR30146:SF109">
    <property type="entry name" value="HTH-TYPE TRANSCRIPTIONAL REGULATOR GALS"/>
    <property type="match status" value="1"/>
</dbReference>